<proteinExistence type="predicted"/>
<name>A0A7G9YXK3_9EURY</name>
<dbReference type="InterPro" id="IPR002314">
    <property type="entry name" value="aa-tRNA-synt_IIb"/>
</dbReference>
<evidence type="ECO:0000256" key="1">
    <source>
        <dbReference type="ARBA" id="ARBA00004496"/>
    </source>
</evidence>
<keyword evidence="3" id="KW-0547">Nucleotide-binding</keyword>
<gene>
    <name evidence="7" type="primary">serS2</name>
    <name evidence="7" type="ORF">KDAIOKAM_00006</name>
</gene>
<dbReference type="InterPro" id="IPR045864">
    <property type="entry name" value="aa-tRNA-synth_II/BPL/LPL"/>
</dbReference>
<dbReference type="EC" id="6.1.1.11" evidence="7"/>
<dbReference type="GO" id="GO:0006418">
    <property type="term" value="P:tRNA aminoacylation for protein translation"/>
    <property type="evidence" value="ECO:0007669"/>
    <property type="project" value="InterPro"/>
</dbReference>
<reference evidence="7" key="1">
    <citation type="submission" date="2020-06" db="EMBL/GenBank/DDBJ databases">
        <title>Unique genomic features of the anaerobic methanotrophic archaea.</title>
        <authorList>
            <person name="Chadwick G.L."/>
            <person name="Skennerton C.T."/>
            <person name="Laso-Perez R."/>
            <person name="Leu A.O."/>
            <person name="Speth D.R."/>
            <person name="Yu H."/>
            <person name="Morgan-Lang C."/>
            <person name="Hatzenpichler R."/>
            <person name="Goudeau D."/>
            <person name="Malmstrom R."/>
            <person name="Brazelton W.J."/>
            <person name="Woyke T."/>
            <person name="Hallam S.J."/>
            <person name="Tyson G.W."/>
            <person name="Wegener G."/>
            <person name="Boetius A."/>
            <person name="Orphan V."/>
        </authorList>
    </citation>
    <scope>NUCLEOTIDE SEQUENCE</scope>
</reference>
<keyword evidence="2 7" id="KW-0436">Ligase</keyword>
<dbReference type="SUPFAM" id="SSF55681">
    <property type="entry name" value="Class II aaRS and biotin synthetases"/>
    <property type="match status" value="1"/>
</dbReference>
<dbReference type="PROSITE" id="PS50862">
    <property type="entry name" value="AA_TRNA_LIGASE_II"/>
    <property type="match status" value="1"/>
</dbReference>
<dbReference type="GO" id="GO:0005524">
    <property type="term" value="F:ATP binding"/>
    <property type="evidence" value="ECO:0007669"/>
    <property type="project" value="UniProtKB-KW"/>
</dbReference>
<dbReference type="Pfam" id="PF18490">
    <property type="entry name" value="tRNA_bind_4"/>
    <property type="match status" value="1"/>
</dbReference>
<dbReference type="GO" id="GO:0004828">
    <property type="term" value="F:serine-tRNA ligase activity"/>
    <property type="evidence" value="ECO:0007669"/>
    <property type="project" value="UniProtKB-EC"/>
</dbReference>
<dbReference type="Gene3D" id="3.30.930.10">
    <property type="entry name" value="Bira Bifunctional Protein, Domain 2"/>
    <property type="match status" value="1"/>
</dbReference>
<comment type="subcellular location">
    <subcellularLocation>
        <location evidence="1">Cytoplasm</location>
    </subcellularLocation>
</comment>
<dbReference type="GO" id="GO:0005737">
    <property type="term" value="C:cytoplasm"/>
    <property type="evidence" value="ECO:0007669"/>
    <property type="project" value="UniProtKB-SubCell"/>
</dbReference>
<dbReference type="AlphaFoldDB" id="A0A7G9YXK3"/>
<dbReference type="NCBIfam" id="NF002120">
    <property type="entry name" value="PRK00960.1"/>
    <property type="match status" value="1"/>
</dbReference>
<evidence type="ECO:0000259" key="6">
    <source>
        <dbReference type="PROSITE" id="PS50862"/>
    </source>
</evidence>
<evidence type="ECO:0000256" key="5">
    <source>
        <dbReference type="ARBA" id="ARBA00023146"/>
    </source>
</evidence>
<keyword evidence="5" id="KW-0030">Aminoacyl-tRNA synthetase</keyword>
<dbReference type="Gene3D" id="3.30.70.1920">
    <property type="match status" value="1"/>
</dbReference>
<keyword evidence="4" id="KW-0067">ATP-binding</keyword>
<evidence type="ECO:0000256" key="3">
    <source>
        <dbReference type="ARBA" id="ARBA00022741"/>
    </source>
</evidence>
<evidence type="ECO:0000313" key="7">
    <source>
        <dbReference type="EMBL" id="QNO52737.1"/>
    </source>
</evidence>
<accession>A0A7G9YXK3</accession>
<dbReference type="EMBL" id="MT631520">
    <property type="protein sequence ID" value="QNO52737.1"/>
    <property type="molecule type" value="Genomic_DNA"/>
</dbReference>
<evidence type="ECO:0000256" key="2">
    <source>
        <dbReference type="ARBA" id="ARBA00022598"/>
    </source>
</evidence>
<sequence length="499" mass="58057">MNIEFQLKAELKCSGSLSDAVSSSDLTEFVNYCNEGVLKKGAPPGCGAEITWWDVAGEKIGLKIVSDRFVRAHDALFRLKNEFGKFLGKHRIGIRGIEIEDYEIGIEWEEGLRIKKLPFVKEIKQEKGRLRLFLDVDESALEKRIPDRILRLLEDKCEAARWKGKSEHWELLFESGKRDFYFDKDPTEELIKRGWIRHAAGRGQWIYGPQLTKIFRAFERALLEEVCKPLGYEEMIFPKFVPWDVWKRSGHAKGIYPEAYYVCTPKTRDPEYWEEVMDYYKVTNEIPLDMIMDRIEPVGGMCYAQCPPFWIFLQGKIIPDEILPITVFDRSGTSHRYESGGLHGIERLDEFHRVEIVWIGKKEQVIKHAKQLQEGYRRIFDEFMDIEWREAWVTPWFMAQEGKAGLAESKEVGTTDYEAVLPYSGKWLEFQNVSVNGNKYPKGFSVKLQSGEELWSGCSGVGLERWAAVFLAQKGFESHKWPEKFRTIVGELPEVFRFL</sequence>
<feature type="domain" description="Aminoacyl-transfer RNA synthetases class-II family profile" evidence="6">
    <location>
        <begin position="212"/>
        <end position="493"/>
    </location>
</feature>
<dbReference type="InterPro" id="IPR006195">
    <property type="entry name" value="aa-tRNA-synth_II"/>
</dbReference>
<organism evidence="7">
    <name type="scientific">Candidatus Methanophagaceae archaeon ANME-1 ERB6</name>
    <dbReference type="NCBI Taxonomy" id="2759912"/>
    <lineage>
        <taxon>Archaea</taxon>
        <taxon>Methanobacteriati</taxon>
        <taxon>Methanobacteriota</taxon>
        <taxon>Stenosarchaea group</taxon>
        <taxon>Methanomicrobia</taxon>
        <taxon>Candidatus Methanophagales</taxon>
        <taxon>Candidatus Methanophagaceae</taxon>
    </lineage>
</organism>
<evidence type="ECO:0000256" key="4">
    <source>
        <dbReference type="ARBA" id="ARBA00022840"/>
    </source>
</evidence>
<dbReference type="Pfam" id="PF00587">
    <property type="entry name" value="tRNA-synt_2b"/>
    <property type="match status" value="1"/>
</dbReference>
<dbReference type="InterPro" id="IPR041293">
    <property type="entry name" value="SerS_tRNA-bd"/>
</dbReference>
<protein>
    <submittedName>
        <fullName evidence="7">Type-2 serine--tRNA ligase</fullName>
        <ecNumber evidence="7">6.1.1.11</ecNumber>
    </submittedName>
</protein>